<dbReference type="Proteomes" id="UP000593561">
    <property type="component" value="Unassembled WGS sequence"/>
</dbReference>
<dbReference type="AlphaFoldDB" id="A0A7J8S9W6"/>
<dbReference type="EMBL" id="JABFAC010000009">
    <property type="protein sequence ID" value="MBA0622640.1"/>
    <property type="molecule type" value="Genomic_DNA"/>
</dbReference>
<proteinExistence type="predicted"/>
<comment type="caution">
    <text evidence="3">The sequence shown here is derived from an EMBL/GenBank/DDBJ whole genome shotgun (WGS) entry which is preliminary data.</text>
</comment>
<evidence type="ECO:0000313" key="3">
    <source>
        <dbReference type="EMBL" id="MBA0622640.1"/>
    </source>
</evidence>
<keyword evidence="1" id="KW-0175">Coiled coil</keyword>
<evidence type="ECO:0000256" key="2">
    <source>
        <dbReference type="SAM" id="MobiDB-lite"/>
    </source>
</evidence>
<feature type="compositionally biased region" description="Basic and acidic residues" evidence="2">
    <location>
        <begin position="88"/>
        <end position="106"/>
    </location>
</feature>
<keyword evidence="4" id="KW-1185">Reference proteome</keyword>
<evidence type="ECO:0000313" key="4">
    <source>
        <dbReference type="Proteomes" id="UP000593561"/>
    </source>
</evidence>
<dbReference type="PANTHER" id="PTHR34210">
    <property type="entry name" value="OS01G0252900 PROTEIN"/>
    <property type="match status" value="1"/>
</dbReference>
<sequence length="401" mass="45344">VEVLSGGGRRHCYLKPALYHCFVVESGNLNFVLGSTFEACFKATLMRRQGQYADSGGNAYVSAQMQHMPAQRMEIKSGQFQGQLEAFTPERDQPYRTPKSDGQWRWERDGSKVSNQITPKMFNEGKIKDLSHPATIIDIYLEVPLNAEPDVKFVLLEPVAGQVMLPFRVLVFAISDSLTGQGTDGSRTYFQGQRPDPNLSLEKQNADIRSRPHDENMEVGYEHNLLPPTLEGLEKKFHDDIMKLAKEQNDAEDAENSRHREKITAINAQYQEQLTALRARHANRRDEFLRKESLVRQQQYQQAMMDYYPHSNMAPADSLPTGNNPHGYGSVAGSAAVGDGHRGYNSDNFDSYRERPRYLGAARDQGFEPRATSSRYSSDIYPMDSGMLYPEVYVIFSAVLP</sequence>
<feature type="non-terminal residue" evidence="3">
    <location>
        <position position="1"/>
    </location>
</feature>
<protein>
    <submittedName>
        <fullName evidence="3">Uncharacterized protein</fullName>
    </submittedName>
</protein>
<reference evidence="3 4" key="1">
    <citation type="journal article" date="2019" name="Genome Biol. Evol.">
        <title>Insights into the evolution of the New World diploid cottons (Gossypium, subgenus Houzingenia) based on genome sequencing.</title>
        <authorList>
            <person name="Grover C.E."/>
            <person name="Arick M.A. 2nd"/>
            <person name="Thrash A."/>
            <person name="Conover J.L."/>
            <person name="Sanders W.S."/>
            <person name="Peterson D.G."/>
            <person name="Frelichowski J.E."/>
            <person name="Scheffler J.A."/>
            <person name="Scheffler B.E."/>
            <person name="Wendel J.F."/>
        </authorList>
    </citation>
    <scope>NUCLEOTIDE SEQUENCE [LARGE SCALE GENOMIC DNA]</scope>
    <source>
        <strain evidence="3">27</strain>
        <tissue evidence="3">Leaf</tissue>
    </source>
</reference>
<name>A0A7J8S9W6_GOSDV</name>
<feature type="non-terminal residue" evidence="3">
    <location>
        <position position="401"/>
    </location>
</feature>
<dbReference type="PANTHER" id="PTHR34210:SF1">
    <property type="entry name" value="OS03G0274700 PROTEIN"/>
    <property type="match status" value="1"/>
</dbReference>
<feature type="region of interest" description="Disordered" evidence="2">
    <location>
        <begin position="86"/>
        <end position="106"/>
    </location>
</feature>
<feature type="coiled-coil region" evidence="1">
    <location>
        <begin position="242"/>
        <end position="287"/>
    </location>
</feature>
<evidence type="ECO:0000256" key="1">
    <source>
        <dbReference type="SAM" id="Coils"/>
    </source>
</evidence>
<organism evidence="3 4">
    <name type="scientific">Gossypium davidsonii</name>
    <name type="common">Davidson's cotton</name>
    <name type="synonym">Gossypium klotzschianum subsp. davidsonii</name>
    <dbReference type="NCBI Taxonomy" id="34287"/>
    <lineage>
        <taxon>Eukaryota</taxon>
        <taxon>Viridiplantae</taxon>
        <taxon>Streptophyta</taxon>
        <taxon>Embryophyta</taxon>
        <taxon>Tracheophyta</taxon>
        <taxon>Spermatophyta</taxon>
        <taxon>Magnoliopsida</taxon>
        <taxon>eudicotyledons</taxon>
        <taxon>Gunneridae</taxon>
        <taxon>Pentapetalae</taxon>
        <taxon>rosids</taxon>
        <taxon>malvids</taxon>
        <taxon>Malvales</taxon>
        <taxon>Malvaceae</taxon>
        <taxon>Malvoideae</taxon>
        <taxon>Gossypium</taxon>
    </lineage>
</organism>
<gene>
    <name evidence="3" type="ORF">Godav_008166</name>
</gene>
<accession>A0A7J8S9W6</accession>